<evidence type="ECO:0000256" key="4">
    <source>
        <dbReference type="ARBA" id="ARBA00038306"/>
    </source>
</evidence>
<evidence type="ECO:0000256" key="5">
    <source>
        <dbReference type="SAM" id="SignalP"/>
    </source>
</evidence>
<dbReference type="EMBL" id="CP092471">
    <property type="protein sequence ID" value="UVI38620.1"/>
    <property type="molecule type" value="Genomic_DNA"/>
</dbReference>
<feature type="signal peptide" evidence="5">
    <location>
        <begin position="1"/>
        <end position="22"/>
    </location>
</feature>
<evidence type="ECO:0000313" key="8">
    <source>
        <dbReference type="Proteomes" id="UP001065265"/>
    </source>
</evidence>
<dbReference type="PANTHER" id="PTHR34001">
    <property type="entry name" value="BLL7405 PROTEIN"/>
    <property type="match status" value="1"/>
</dbReference>
<accession>A0ABY5SWE9</accession>
<proteinExistence type="inferred from homology"/>
<name>A0ABY5SWE9_9SPHN</name>
<evidence type="ECO:0000313" key="7">
    <source>
        <dbReference type="EMBL" id="UVI38620.1"/>
    </source>
</evidence>
<keyword evidence="2 5" id="KW-0732">Signal</keyword>
<evidence type="ECO:0000259" key="6">
    <source>
        <dbReference type="Pfam" id="PF13505"/>
    </source>
</evidence>
<keyword evidence="3" id="KW-0472">Membrane</keyword>
<keyword evidence="8" id="KW-1185">Reference proteome</keyword>
<evidence type="ECO:0000256" key="2">
    <source>
        <dbReference type="ARBA" id="ARBA00022729"/>
    </source>
</evidence>
<dbReference type="RefSeq" id="WP_265557791.1">
    <property type="nucleotide sequence ID" value="NZ_CP092471.1"/>
</dbReference>
<protein>
    <submittedName>
        <fullName evidence="7">Outer membrane beta-barrel protein</fullName>
    </submittedName>
</protein>
<comment type="similarity">
    <text evidence="4">Belongs to the Omp25/RopB family.</text>
</comment>
<dbReference type="InterPro" id="IPR051692">
    <property type="entry name" value="OMP-like"/>
</dbReference>
<dbReference type="Gene3D" id="2.40.160.20">
    <property type="match status" value="1"/>
</dbReference>
<dbReference type="Pfam" id="PF13505">
    <property type="entry name" value="OMP_b-brl"/>
    <property type="match status" value="1"/>
</dbReference>
<dbReference type="Proteomes" id="UP001065265">
    <property type="component" value="Chromosome"/>
</dbReference>
<gene>
    <name evidence="7" type="ORF">L1F33_10200</name>
</gene>
<organism evidence="7 8">
    <name type="scientific">Qipengyuania spongiae</name>
    <dbReference type="NCBI Taxonomy" id="2909673"/>
    <lineage>
        <taxon>Bacteria</taxon>
        <taxon>Pseudomonadati</taxon>
        <taxon>Pseudomonadota</taxon>
        <taxon>Alphaproteobacteria</taxon>
        <taxon>Sphingomonadales</taxon>
        <taxon>Erythrobacteraceae</taxon>
        <taxon>Qipengyuania</taxon>
    </lineage>
</organism>
<feature type="chain" id="PRO_5046800721" evidence="5">
    <location>
        <begin position="23"/>
        <end position="220"/>
    </location>
</feature>
<comment type="subcellular location">
    <subcellularLocation>
        <location evidence="1">Membrane</location>
    </subcellularLocation>
</comment>
<reference evidence="7" key="1">
    <citation type="submission" date="2022-02" db="EMBL/GenBank/DDBJ databases">
        <title>Qipengyuania spongiae sp. nov., isolated from marine sponge.</title>
        <authorList>
            <person name="Li Z."/>
            <person name="Zhang M."/>
        </authorList>
    </citation>
    <scope>NUCLEOTIDE SEQUENCE</scope>
    <source>
        <strain evidence="7">PHS-Z21</strain>
    </source>
</reference>
<evidence type="ECO:0000256" key="3">
    <source>
        <dbReference type="ARBA" id="ARBA00023136"/>
    </source>
</evidence>
<sequence>MKKLTALMLAGSVAAIAAPAMAQEANTFTGLRGQIVGGYDDVTAGSSVDDDGNDNNDQSIEGFAYGAAVGYDFDFGGAVIGAEAEYTDSTAKTDFNDGDFEGFGFGNVDAGRDLYFGVRAGAKVAPDVLAYAKGGYTNAKLNVLANDGTTEFDEDFDLDGYRIGAGVEYAMNTNTFINVEYRYSNYSRAEVDFNDSLPNSDRFDVDLDRHQIMAGVGVRF</sequence>
<feature type="domain" description="Outer membrane protein beta-barrel" evidence="6">
    <location>
        <begin position="12"/>
        <end position="220"/>
    </location>
</feature>
<dbReference type="InterPro" id="IPR027385">
    <property type="entry name" value="Beta-barrel_OMP"/>
</dbReference>
<evidence type="ECO:0000256" key="1">
    <source>
        <dbReference type="ARBA" id="ARBA00004370"/>
    </source>
</evidence>
<dbReference type="PANTHER" id="PTHR34001:SF3">
    <property type="entry name" value="BLL7405 PROTEIN"/>
    <property type="match status" value="1"/>
</dbReference>
<dbReference type="SUPFAM" id="SSF56925">
    <property type="entry name" value="OMPA-like"/>
    <property type="match status" value="1"/>
</dbReference>
<dbReference type="InterPro" id="IPR011250">
    <property type="entry name" value="OMP/PagP_B-barrel"/>
</dbReference>